<proteinExistence type="predicted"/>
<reference evidence="3 4" key="1">
    <citation type="submission" date="2015-01" db="EMBL/GenBank/DDBJ databases">
        <title>The Genome Sequence of Rhinocladiella mackenzie CBS 650.93.</title>
        <authorList>
            <consortium name="The Broad Institute Genomics Platform"/>
            <person name="Cuomo C."/>
            <person name="de Hoog S."/>
            <person name="Gorbushina A."/>
            <person name="Stielow B."/>
            <person name="Teixiera M."/>
            <person name="Abouelleil A."/>
            <person name="Chapman S.B."/>
            <person name="Priest M."/>
            <person name="Young S.K."/>
            <person name="Wortman J."/>
            <person name="Nusbaum C."/>
            <person name="Birren B."/>
        </authorList>
    </citation>
    <scope>NUCLEOTIDE SEQUENCE [LARGE SCALE GENOMIC DNA]</scope>
    <source>
        <strain evidence="3 4">CBS 650.93</strain>
    </source>
</reference>
<dbReference type="Pfam" id="PF13738">
    <property type="entry name" value="Pyr_redox_3"/>
    <property type="match status" value="1"/>
</dbReference>
<keyword evidence="2" id="KW-0560">Oxidoreductase</keyword>
<dbReference type="SUPFAM" id="SSF51905">
    <property type="entry name" value="FAD/NAD(P)-binding domain"/>
    <property type="match status" value="1"/>
</dbReference>
<dbReference type="Proteomes" id="UP000053617">
    <property type="component" value="Unassembled WGS sequence"/>
</dbReference>
<sequence length="493" mass="55145">MSSSSDASEGGYFDVIIIGAGISGINAAYRLQTQLPNYHYVILEGRRNIGGTWDLFRYPGIRSDSDLFTFGFPWNPWKKQNPIADGESIRKYLEESASLHRIDGHILFNHYLSLASWSSTDRLWTLTTHSNGVKKLFSARFVVFGTGYYDYQKPLDAVIPEIEHFRGQVIHPQFWPEDLDYTNHQVVIIGSGATAVTLLPAMTPKASRVTMLQRSPTYIFSVPNRDSTRSRIGHLVPETWYPKLKRLAWVIRSYLFVFFCRRYPNAAKKLMAKSVIKQLPATIPFDPHFKPRYSPWDQRLCFCPDGDFFKALSTGKAFVETGVIREVVSDGIVLASGTKLDADIIVTATGLKLQFGGGVKIEVDGASLAISDKFIWNGVMLQDVPNASFVMGYTDASWTLGADTAAHFICRLLKYLDRHQFSAAVPCVPSSAVLVDTPVLNLNSTYVRLGAKNLPRAATQAPWTGRKTYFQDMAWAKFGRLDQGLKFMGCASS</sequence>
<dbReference type="Gene3D" id="3.50.50.60">
    <property type="entry name" value="FAD/NAD(P)-binding domain"/>
    <property type="match status" value="2"/>
</dbReference>
<dbReference type="GO" id="GO:0004497">
    <property type="term" value="F:monooxygenase activity"/>
    <property type="evidence" value="ECO:0007669"/>
    <property type="project" value="UniProtKB-KW"/>
</dbReference>
<comment type="cofactor">
    <cofactor evidence="1">
        <name>FAD</name>
        <dbReference type="ChEBI" id="CHEBI:57692"/>
    </cofactor>
</comment>
<dbReference type="AlphaFoldDB" id="A0A0D2J118"/>
<dbReference type="InterPro" id="IPR051820">
    <property type="entry name" value="FAD-binding_MO"/>
</dbReference>
<protein>
    <submittedName>
        <fullName evidence="3">Uncharacterized protein</fullName>
    </submittedName>
</protein>
<dbReference type="HOGENOM" id="CLU_032067_2_0_1"/>
<evidence type="ECO:0000256" key="2">
    <source>
        <dbReference type="ARBA" id="ARBA00023033"/>
    </source>
</evidence>
<dbReference type="InterPro" id="IPR036188">
    <property type="entry name" value="FAD/NAD-bd_sf"/>
</dbReference>
<organism evidence="3 4">
    <name type="scientific">Rhinocladiella mackenziei CBS 650.93</name>
    <dbReference type="NCBI Taxonomy" id="1442369"/>
    <lineage>
        <taxon>Eukaryota</taxon>
        <taxon>Fungi</taxon>
        <taxon>Dikarya</taxon>
        <taxon>Ascomycota</taxon>
        <taxon>Pezizomycotina</taxon>
        <taxon>Eurotiomycetes</taxon>
        <taxon>Chaetothyriomycetidae</taxon>
        <taxon>Chaetothyriales</taxon>
        <taxon>Herpotrichiellaceae</taxon>
        <taxon>Rhinocladiella</taxon>
    </lineage>
</organism>
<evidence type="ECO:0000313" key="3">
    <source>
        <dbReference type="EMBL" id="KIX02550.1"/>
    </source>
</evidence>
<dbReference type="OrthoDB" id="66881at2759"/>
<dbReference type="PANTHER" id="PTHR43872:SF1">
    <property type="entry name" value="MONOOXYGENASE, PUTATIVE (AFU_ORTHOLOGUE AFUA_8G02570)-RELATED"/>
    <property type="match status" value="1"/>
</dbReference>
<dbReference type="EMBL" id="KN847480">
    <property type="protein sequence ID" value="KIX02550.1"/>
    <property type="molecule type" value="Genomic_DNA"/>
</dbReference>
<dbReference type="RefSeq" id="XP_013269686.1">
    <property type="nucleotide sequence ID" value="XM_013414232.1"/>
</dbReference>
<evidence type="ECO:0000256" key="1">
    <source>
        <dbReference type="ARBA" id="ARBA00001974"/>
    </source>
</evidence>
<evidence type="ECO:0000313" key="4">
    <source>
        <dbReference type="Proteomes" id="UP000053617"/>
    </source>
</evidence>
<dbReference type="GeneID" id="25296562"/>
<keyword evidence="4" id="KW-1185">Reference proteome</keyword>
<gene>
    <name evidence="3" type="ORF">Z518_08491</name>
</gene>
<dbReference type="PANTHER" id="PTHR43872">
    <property type="entry name" value="MONOOXYGENASE, PUTATIVE (AFU_ORTHOLOGUE AFUA_8G02570)-RELATED"/>
    <property type="match status" value="1"/>
</dbReference>
<keyword evidence="2" id="KW-0503">Monooxygenase</keyword>
<name>A0A0D2J118_9EURO</name>
<dbReference type="VEuPathDB" id="FungiDB:Z518_08491"/>
<accession>A0A0D2J118</accession>